<dbReference type="PANTHER" id="PTHR28088">
    <property type="entry name" value="TRANSCRIPTIONAL ACTIVATOR HAA1-RELATED"/>
    <property type="match status" value="1"/>
</dbReference>
<gene>
    <name evidence="10" type="ORF">CANVERA_P1657</name>
</gene>
<keyword evidence="5" id="KW-0805">Transcription regulation</keyword>
<evidence type="ECO:0000256" key="7">
    <source>
        <dbReference type="ARBA" id="ARBA00023242"/>
    </source>
</evidence>
<keyword evidence="6" id="KW-0804">Transcription</keyword>
<protein>
    <recommendedName>
        <fullName evidence="9">Copper-fist domain-containing protein</fullName>
    </recommendedName>
</protein>
<feature type="compositionally biased region" description="Polar residues" evidence="8">
    <location>
        <begin position="358"/>
        <end position="368"/>
    </location>
</feature>
<proteinExistence type="predicted"/>
<feature type="domain" description="Copper-fist" evidence="9">
    <location>
        <begin position="1"/>
        <end position="40"/>
    </location>
</feature>
<feature type="compositionally biased region" description="Polar residues" evidence="8">
    <location>
        <begin position="254"/>
        <end position="266"/>
    </location>
</feature>
<dbReference type="GO" id="GO:0006878">
    <property type="term" value="P:intracellular copper ion homeostasis"/>
    <property type="evidence" value="ECO:0007669"/>
    <property type="project" value="TreeGrafter"/>
</dbReference>
<feature type="compositionally biased region" description="Polar residues" evidence="8">
    <location>
        <begin position="79"/>
        <end position="96"/>
    </location>
</feature>
<evidence type="ECO:0000256" key="5">
    <source>
        <dbReference type="ARBA" id="ARBA00023015"/>
    </source>
</evidence>
<comment type="caution">
    <text evidence="10">The sequence shown here is derived from an EMBL/GenBank/DDBJ whole genome shotgun (WGS) entry which is preliminary data.</text>
</comment>
<feature type="compositionally biased region" description="Low complexity" evidence="8">
    <location>
        <begin position="414"/>
        <end position="434"/>
    </location>
</feature>
<feature type="region of interest" description="Disordered" evidence="8">
    <location>
        <begin position="412"/>
        <end position="446"/>
    </location>
</feature>
<reference evidence="10" key="1">
    <citation type="submission" date="2022-12" db="EMBL/GenBank/DDBJ databases">
        <authorList>
            <person name="Brejova B."/>
        </authorList>
    </citation>
    <scope>NUCLEOTIDE SEQUENCE</scope>
</reference>
<dbReference type="GO" id="GO:0045944">
    <property type="term" value="P:positive regulation of transcription by RNA polymerase II"/>
    <property type="evidence" value="ECO:0007669"/>
    <property type="project" value="TreeGrafter"/>
</dbReference>
<dbReference type="GO" id="GO:0006879">
    <property type="term" value="P:intracellular iron ion homeostasis"/>
    <property type="evidence" value="ECO:0007669"/>
    <property type="project" value="TreeGrafter"/>
</dbReference>
<dbReference type="InterPro" id="IPR001083">
    <property type="entry name" value="Cu_fist_DNA-bd_dom"/>
</dbReference>
<keyword evidence="11" id="KW-1185">Reference proteome</keyword>
<dbReference type="GO" id="GO:0000981">
    <property type="term" value="F:DNA-binding transcription factor activity, RNA polymerase II-specific"/>
    <property type="evidence" value="ECO:0007669"/>
    <property type="project" value="TreeGrafter"/>
</dbReference>
<evidence type="ECO:0000256" key="8">
    <source>
        <dbReference type="SAM" id="MobiDB-lite"/>
    </source>
</evidence>
<evidence type="ECO:0000256" key="2">
    <source>
        <dbReference type="ARBA" id="ARBA00022723"/>
    </source>
</evidence>
<evidence type="ECO:0000256" key="6">
    <source>
        <dbReference type="ARBA" id="ARBA00023163"/>
    </source>
</evidence>
<evidence type="ECO:0000256" key="1">
    <source>
        <dbReference type="ARBA" id="ARBA00004123"/>
    </source>
</evidence>
<dbReference type="GO" id="GO:0005634">
    <property type="term" value="C:nucleus"/>
    <property type="evidence" value="ECO:0007669"/>
    <property type="project" value="UniProtKB-SubCell"/>
</dbReference>
<sequence length="521" mass="58144">MVLINGVKYACERCIRGHRVTTCTHTDQPLTMIKPKGRPATQCQHCRENRKHKNLHVSCTCGKKGKPPSVHSSSCACSKTNHCTCSSNNSKKTGNGKSDIRHMSASEKAKKKSLIDAANADIRKRSESVQSNSDSSPGSTTSGLPQQQQEQHLTFNNIQDQNYVIEDVLIPFDTNNGLFDLFPSSTQSETTDSVHDFKQEDLQSNNTNTNTNTTNPGIHTSLKNDSHLSPGEIEVVDHMFPLFPLVGTQSFQNENQPLSPFSNNQKVVPEQPKPVRPTVNATRMSSSSASLFNDHHNQQQHQQQQPKPKRPESVLSITSNSSTRSFDFMGTGFQNINSYSNGNLPASSNSAAFPPSNTFDEMQNNSGNVSDDGSMHLHFGRTGLGSQKFGSQLSKIESEMYTENFFDDQLANNQQQQQQQHQQHQQQQQQQQQQPPSLSTSSSIPNFYETNTYQQNQKQSSTSDLTYTSINDGNLKFNESTSDLNFDNRGSTTPFDYDLPYHDLFVPFIPTNHKENGEIQK</sequence>
<dbReference type="EMBL" id="CANTUO010000001">
    <property type="protein sequence ID" value="CAI5757140.1"/>
    <property type="molecule type" value="Genomic_DNA"/>
</dbReference>
<dbReference type="SMART" id="SM00412">
    <property type="entry name" value="Cu_FIST"/>
    <property type="match status" value="1"/>
</dbReference>
<feature type="compositionally biased region" description="Low complexity" evidence="8">
    <location>
        <begin position="131"/>
        <end position="143"/>
    </location>
</feature>
<dbReference type="PANTHER" id="PTHR28088:SF5">
    <property type="entry name" value="TRANSCRIPTIONAL ACTIVATOR HAA1-RELATED"/>
    <property type="match status" value="1"/>
</dbReference>
<keyword evidence="3" id="KW-0862">Zinc</keyword>
<dbReference type="Gene3D" id="3.90.430.10">
    <property type="entry name" value="Copper fist DNA-binding domain"/>
    <property type="match status" value="1"/>
</dbReference>
<dbReference type="InterPro" id="IPR036395">
    <property type="entry name" value="Cu_fist_DNA-bd_dom_sf"/>
</dbReference>
<dbReference type="Pfam" id="PF00649">
    <property type="entry name" value="Copper-fist"/>
    <property type="match status" value="1"/>
</dbReference>
<dbReference type="GO" id="GO:0005507">
    <property type="term" value="F:copper ion binding"/>
    <property type="evidence" value="ECO:0007669"/>
    <property type="project" value="InterPro"/>
</dbReference>
<evidence type="ECO:0000256" key="4">
    <source>
        <dbReference type="ARBA" id="ARBA00023008"/>
    </source>
</evidence>
<accession>A0A9W4TTJ1</accession>
<feature type="region of interest" description="Disordered" evidence="8">
    <location>
        <begin position="254"/>
        <end position="315"/>
    </location>
</feature>
<dbReference type="GO" id="GO:0000978">
    <property type="term" value="F:RNA polymerase II cis-regulatory region sequence-specific DNA binding"/>
    <property type="evidence" value="ECO:0007669"/>
    <property type="project" value="TreeGrafter"/>
</dbReference>
<feature type="compositionally biased region" description="Low complexity" evidence="8">
    <location>
        <begin position="347"/>
        <end position="357"/>
    </location>
</feature>
<dbReference type="FunFam" id="3.90.430.10:FF:000001">
    <property type="entry name" value="Copper fist DNA-binding protein"/>
    <property type="match status" value="1"/>
</dbReference>
<name>A0A9W4TTJ1_9ASCO</name>
<organism evidence="10 11">
    <name type="scientific">Candida verbasci</name>
    <dbReference type="NCBI Taxonomy" id="1227364"/>
    <lineage>
        <taxon>Eukaryota</taxon>
        <taxon>Fungi</taxon>
        <taxon>Dikarya</taxon>
        <taxon>Ascomycota</taxon>
        <taxon>Saccharomycotina</taxon>
        <taxon>Pichiomycetes</taxon>
        <taxon>Debaryomycetaceae</taxon>
        <taxon>Candida/Lodderomyces clade</taxon>
        <taxon>Candida</taxon>
    </lineage>
</organism>
<feature type="compositionally biased region" description="Polar residues" evidence="8">
    <location>
        <begin position="435"/>
        <end position="446"/>
    </location>
</feature>
<dbReference type="InterPro" id="IPR051763">
    <property type="entry name" value="Copper_Homeo_Regul"/>
</dbReference>
<comment type="subcellular location">
    <subcellularLocation>
        <location evidence="1">Nucleus</location>
    </subcellularLocation>
</comment>
<feature type="region of interest" description="Disordered" evidence="8">
    <location>
        <begin position="347"/>
        <end position="368"/>
    </location>
</feature>
<dbReference type="AlphaFoldDB" id="A0A9W4TTJ1"/>
<dbReference type="SUPFAM" id="SSF57879">
    <property type="entry name" value="Zinc domain conserved in yeast copper-regulated transcription factors"/>
    <property type="match status" value="1"/>
</dbReference>
<dbReference type="SMART" id="SM01090">
    <property type="entry name" value="Copper-fist"/>
    <property type="match status" value="1"/>
</dbReference>
<keyword evidence="4" id="KW-0186">Copper</keyword>
<feature type="region of interest" description="Disordered" evidence="8">
    <location>
        <begin position="79"/>
        <end position="149"/>
    </location>
</feature>
<dbReference type="PROSITE" id="PS01119">
    <property type="entry name" value="COPPER_FIST_1"/>
    <property type="match status" value="1"/>
</dbReference>
<dbReference type="PRINTS" id="PR00617">
    <property type="entry name" value="COPPERFIST"/>
</dbReference>
<evidence type="ECO:0000313" key="11">
    <source>
        <dbReference type="Proteomes" id="UP001152885"/>
    </source>
</evidence>
<keyword evidence="2" id="KW-0479">Metal-binding</keyword>
<keyword evidence="7" id="KW-0539">Nucleus</keyword>
<dbReference type="PROSITE" id="PS50073">
    <property type="entry name" value="COPPER_FIST_2"/>
    <property type="match status" value="1"/>
</dbReference>
<dbReference type="Proteomes" id="UP001152885">
    <property type="component" value="Unassembled WGS sequence"/>
</dbReference>
<evidence type="ECO:0000313" key="10">
    <source>
        <dbReference type="EMBL" id="CAI5757140.1"/>
    </source>
</evidence>
<evidence type="ECO:0000259" key="9">
    <source>
        <dbReference type="PROSITE" id="PS50073"/>
    </source>
</evidence>
<dbReference type="OrthoDB" id="5600085at2759"/>
<evidence type="ECO:0000256" key="3">
    <source>
        <dbReference type="ARBA" id="ARBA00022833"/>
    </source>
</evidence>
<feature type="compositionally biased region" description="Polar residues" evidence="8">
    <location>
        <begin position="279"/>
        <end position="291"/>
    </location>
</feature>
<feature type="compositionally biased region" description="Basic and acidic residues" evidence="8">
    <location>
        <begin position="98"/>
        <end position="108"/>
    </location>
</feature>